<evidence type="ECO:0000313" key="3">
    <source>
        <dbReference type="Proteomes" id="UP000012092"/>
    </source>
</evidence>
<gene>
    <name evidence="2" type="ORF">LEP1GSC116_0381</name>
</gene>
<accession>M6RGT9</accession>
<feature type="compositionally biased region" description="Polar residues" evidence="1">
    <location>
        <begin position="26"/>
        <end position="36"/>
    </location>
</feature>
<dbReference type="Proteomes" id="UP000012092">
    <property type="component" value="Unassembled WGS sequence"/>
</dbReference>
<sequence length="36" mass="3717">MPGGFGDALKAVQSMPGISPMHQMHTGASFQSAIQT</sequence>
<feature type="region of interest" description="Disordered" evidence="1">
    <location>
        <begin position="17"/>
        <end position="36"/>
    </location>
</feature>
<organism evidence="2 3">
    <name type="scientific">Leptospira interrogans serovar Icterohaemorrhagiae str. Verdun HP</name>
    <dbReference type="NCBI Taxonomy" id="1049910"/>
    <lineage>
        <taxon>Bacteria</taxon>
        <taxon>Pseudomonadati</taxon>
        <taxon>Spirochaetota</taxon>
        <taxon>Spirochaetia</taxon>
        <taxon>Leptospirales</taxon>
        <taxon>Leptospiraceae</taxon>
        <taxon>Leptospira</taxon>
    </lineage>
</organism>
<comment type="caution">
    <text evidence="2">The sequence shown here is derived from an EMBL/GenBank/DDBJ whole genome shotgun (WGS) entry which is preliminary data.</text>
</comment>
<name>M6RGT9_LEPIR</name>
<evidence type="ECO:0000313" key="2">
    <source>
        <dbReference type="EMBL" id="EMO06775.1"/>
    </source>
</evidence>
<feature type="non-terminal residue" evidence="2">
    <location>
        <position position="36"/>
    </location>
</feature>
<reference evidence="2 3" key="1">
    <citation type="submission" date="2013-01" db="EMBL/GenBank/DDBJ databases">
        <authorList>
            <person name="Harkins D.M."/>
            <person name="Durkin A.S."/>
            <person name="Brinkac L.M."/>
            <person name="Haft D.H."/>
            <person name="Selengut J.D."/>
            <person name="Sanka R."/>
            <person name="DePew J."/>
            <person name="Purushe J."/>
            <person name="Picardeau M."/>
            <person name="Werts C."/>
            <person name="Goarant C."/>
            <person name="Vinetz J.M."/>
            <person name="Sutton G.G."/>
            <person name="Nierman W.C."/>
            <person name="Fouts D.E."/>
        </authorList>
    </citation>
    <scope>NUCLEOTIDE SEQUENCE [LARGE SCALE GENOMIC DNA]</scope>
    <source>
        <strain evidence="2 3">Verdun HP</strain>
    </source>
</reference>
<evidence type="ECO:0000256" key="1">
    <source>
        <dbReference type="SAM" id="MobiDB-lite"/>
    </source>
</evidence>
<dbReference type="AlphaFoldDB" id="M6RGT9"/>
<dbReference type="EMBL" id="AHNZ02000174">
    <property type="protein sequence ID" value="EMO06775.1"/>
    <property type="molecule type" value="Genomic_DNA"/>
</dbReference>
<protein>
    <submittedName>
        <fullName evidence="2">Uncharacterized protein</fullName>
    </submittedName>
</protein>
<proteinExistence type="predicted"/>